<feature type="transmembrane region" description="Helical" evidence="6">
    <location>
        <begin position="45"/>
        <end position="70"/>
    </location>
</feature>
<comment type="subcellular location">
    <subcellularLocation>
        <location evidence="1">Cell membrane</location>
        <topology evidence="1">Multi-pass membrane protein</topology>
    </subcellularLocation>
</comment>
<feature type="transmembrane region" description="Helical" evidence="6">
    <location>
        <begin position="115"/>
        <end position="136"/>
    </location>
</feature>
<feature type="transmembrane region" description="Helical" evidence="6">
    <location>
        <begin position="12"/>
        <end position="33"/>
    </location>
</feature>
<evidence type="ECO:0000256" key="3">
    <source>
        <dbReference type="ARBA" id="ARBA00022692"/>
    </source>
</evidence>
<protein>
    <submittedName>
        <fullName evidence="7">Amino acid transporter</fullName>
    </submittedName>
</protein>
<reference evidence="7" key="1">
    <citation type="journal article" date="2014" name="Int. J. Syst. Evol. Microbiol.">
        <title>Complete genome sequence of Corynebacterium casei LMG S-19264T (=DSM 44701T), isolated from a smear-ripened cheese.</title>
        <authorList>
            <consortium name="US DOE Joint Genome Institute (JGI-PGF)"/>
            <person name="Walter F."/>
            <person name="Albersmeier A."/>
            <person name="Kalinowski J."/>
            <person name="Ruckert C."/>
        </authorList>
    </citation>
    <scope>NUCLEOTIDE SEQUENCE</scope>
    <source>
        <strain evidence="7">KCTC 12343</strain>
    </source>
</reference>
<organism evidence="7 8">
    <name type="scientific">Pseudoduganella albidiflava</name>
    <dbReference type="NCBI Taxonomy" id="321983"/>
    <lineage>
        <taxon>Bacteria</taxon>
        <taxon>Pseudomonadati</taxon>
        <taxon>Pseudomonadota</taxon>
        <taxon>Betaproteobacteria</taxon>
        <taxon>Burkholderiales</taxon>
        <taxon>Oxalobacteraceae</taxon>
        <taxon>Telluria group</taxon>
        <taxon>Pseudoduganella</taxon>
    </lineage>
</organism>
<keyword evidence="2" id="KW-1003">Cell membrane</keyword>
<feature type="transmembrane region" description="Helical" evidence="6">
    <location>
        <begin position="156"/>
        <end position="179"/>
    </location>
</feature>
<name>A0AA87XSB8_9BURK</name>
<reference evidence="7" key="2">
    <citation type="submission" date="2022-12" db="EMBL/GenBank/DDBJ databases">
        <authorList>
            <person name="Sun Q."/>
            <person name="Kim S."/>
        </authorList>
    </citation>
    <scope>NUCLEOTIDE SEQUENCE</scope>
    <source>
        <strain evidence="7">KCTC 12343</strain>
    </source>
</reference>
<keyword evidence="3 6" id="KW-0812">Transmembrane</keyword>
<sequence length="215" mass="22074">MATFTEDEMTTQVFLSGLGLGASLIMAIGAQNAHVLRMGVQRSHVALTVAACIVIDVALIGAGVAGAGALIEGSPWLMALARWGGAAFLAWYGLRSWRQMLSANRLDIGAAATPRTATAALASVLAMSLLNPHVYLDTVVLLGSIGGRYPALERTAFSAGAMTASLLWFSMLGFGAARFAGVLARPAAWKCIEALTGAVMLLLAGSLVADGLAAL</sequence>
<evidence type="ECO:0000313" key="7">
    <source>
        <dbReference type="EMBL" id="GGY42628.1"/>
    </source>
</evidence>
<gene>
    <name evidence="7" type="ORF">GCM10007387_25770</name>
</gene>
<evidence type="ECO:0000256" key="2">
    <source>
        <dbReference type="ARBA" id="ARBA00022475"/>
    </source>
</evidence>
<comment type="caution">
    <text evidence="7">The sequence shown here is derived from an EMBL/GenBank/DDBJ whole genome shotgun (WGS) entry which is preliminary data.</text>
</comment>
<keyword evidence="5 6" id="KW-0472">Membrane</keyword>
<evidence type="ECO:0000313" key="8">
    <source>
        <dbReference type="Proteomes" id="UP000628442"/>
    </source>
</evidence>
<evidence type="ECO:0000256" key="4">
    <source>
        <dbReference type="ARBA" id="ARBA00022989"/>
    </source>
</evidence>
<accession>A0AA87XSB8</accession>
<evidence type="ECO:0000256" key="6">
    <source>
        <dbReference type="SAM" id="Phobius"/>
    </source>
</evidence>
<dbReference type="InterPro" id="IPR001123">
    <property type="entry name" value="LeuE-type"/>
</dbReference>
<dbReference type="AlphaFoldDB" id="A0AA87XSB8"/>
<dbReference type="Pfam" id="PF01810">
    <property type="entry name" value="LysE"/>
    <property type="match status" value="1"/>
</dbReference>
<evidence type="ECO:0000256" key="5">
    <source>
        <dbReference type="ARBA" id="ARBA00023136"/>
    </source>
</evidence>
<feature type="transmembrane region" description="Helical" evidence="6">
    <location>
        <begin position="76"/>
        <end position="94"/>
    </location>
</feature>
<dbReference type="GO" id="GO:0015171">
    <property type="term" value="F:amino acid transmembrane transporter activity"/>
    <property type="evidence" value="ECO:0007669"/>
    <property type="project" value="TreeGrafter"/>
</dbReference>
<dbReference type="GO" id="GO:0005886">
    <property type="term" value="C:plasma membrane"/>
    <property type="evidence" value="ECO:0007669"/>
    <property type="project" value="UniProtKB-SubCell"/>
</dbReference>
<proteinExistence type="predicted"/>
<dbReference type="PANTHER" id="PTHR30086">
    <property type="entry name" value="ARGININE EXPORTER PROTEIN ARGO"/>
    <property type="match status" value="1"/>
</dbReference>
<feature type="transmembrane region" description="Helical" evidence="6">
    <location>
        <begin position="191"/>
        <end position="209"/>
    </location>
</feature>
<dbReference type="PANTHER" id="PTHR30086:SF20">
    <property type="entry name" value="ARGININE EXPORTER PROTEIN ARGO-RELATED"/>
    <property type="match status" value="1"/>
</dbReference>
<evidence type="ECO:0000256" key="1">
    <source>
        <dbReference type="ARBA" id="ARBA00004651"/>
    </source>
</evidence>
<dbReference type="EMBL" id="BMWV01000005">
    <property type="protein sequence ID" value="GGY42628.1"/>
    <property type="molecule type" value="Genomic_DNA"/>
</dbReference>
<dbReference type="Proteomes" id="UP000628442">
    <property type="component" value="Unassembled WGS sequence"/>
</dbReference>
<keyword evidence="4 6" id="KW-1133">Transmembrane helix</keyword>